<dbReference type="Proteomes" id="UP001138661">
    <property type="component" value="Unassembled WGS sequence"/>
</dbReference>
<gene>
    <name evidence="2" type="ORF">KX928_17155</name>
</gene>
<sequence length="214" mass="22951">MMNHKTMALDTALLLVAAWIAIGGTVAMLVGNVVGSIVVPDHDWVADTVSDLAAGRYEIIQDVALYGFAGSLIACAIAAAHLHLDGTRWNIGVACLALLAMCVVVIGARNEYGDNDTEGVVIHIYVVYVLGLLFAALFLTMGRGLSHIARRYGVISYCCAALWIIGAPVFFFMPTGYDGAFERGLGVIAVVWVLSFSWMLISVARGAEQIRERT</sequence>
<dbReference type="Pfam" id="PF06197">
    <property type="entry name" value="DUF998"/>
    <property type="match status" value="1"/>
</dbReference>
<dbReference type="AlphaFoldDB" id="A0A9X1FWU4"/>
<feature type="transmembrane region" description="Helical" evidence="1">
    <location>
        <begin position="59"/>
        <end position="82"/>
    </location>
</feature>
<protein>
    <submittedName>
        <fullName evidence="2">DUF998 domain-containing protein</fullName>
    </submittedName>
</protein>
<feature type="transmembrane region" description="Helical" evidence="1">
    <location>
        <begin position="185"/>
        <end position="204"/>
    </location>
</feature>
<feature type="transmembrane region" description="Helical" evidence="1">
    <location>
        <begin position="120"/>
        <end position="140"/>
    </location>
</feature>
<dbReference type="InterPro" id="IPR009339">
    <property type="entry name" value="DUF998"/>
</dbReference>
<organism evidence="2 3">
    <name type="scientific">Roseobacter insulae</name>
    <dbReference type="NCBI Taxonomy" id="2859783"/>
    <lineage>
        <taxon>Bacteria</taxon>
        <taxon>Pseudomonadati</taxon>
        <taxon>Pseudomonadota</taxon>
        <taxon>Alphaproteobacteria</taxon>
        <taxon>Rhodobacterales</taxon>
        <taxon>Roseobacteraceae</taxon>
        <taxon>Roseobacter</taxon>
    </lineage>
</organism>
<accession>A0A9X1FWU4</accession>
<proteinExistence type="predicted"/>
<feature type="transmembrane region" description="Helical" evidence="1">
    <location>
        <begin position="89"/>
        <end position="108"/>
    </location>
</feature>
<keyword evidence="1" id="KW-1133">Transmembrane helix</keyword>
<feature type="transmembrane region" description="Helical" evidence="1">
    <location>
        <begin position="152"/>
        <end position="173"/>
    </location>
</feature>
<keyword evidence="1" id="KW-0812">Transmembrane</keyword>
<keyword evidence="3" id="KW-1185">Reference proteome</keyword>
<feature type="transmembrane region" description="Helical" evidence="1">
    <location>
        <begin position="12"/>
        <end position="39"/>
    </location>
</feature>
<name>A0A9X1FWU4_9RHOB</name>
<evidence type="ECO:0000313" key="3">
    <source>
        <dbReference type="Proteomes" id="UP001138661"/>
    </source>
</evidence>
<evidence type="ECO:0000313" key="2">
    <source>
        <dbReference type="EMBL" id="MBW4709520.1"/>
    </source>
</evidence>
<keyword evidence="1" id="KW-0472">Membrane</keyword>
<dbReference type="EMBL" id="JAHXDN010000005">
    <property type="protein sequence ID" value="MBW4709520.1"/>
    <property type="molecule type" value="Genomic_DNA"/>
</dbReference>
<comment type="caution">
    <text evidence="2">The sequence shown here is derived from an EMBL/GenBank/DDBJ whole genome shotgun (WGS) entry which is preliminary data.</text>
</comment>
<reference evidence="2" key="1">
    <citation type="submission" date="2021-07" db="EMBL/GenBank/DDBJ databases">
        <title>Roseobacter insulae sp. nov., isolated from a tidal flat.</title>
        <authorList>
            <person name="Park S."/>
            <person name="Yoon J.-H."/>
        </authorList>
    </citation>
    <scope>NUCLEOTIDE SEQUENCE</scope>
    <source>
        <strain evidence="2">YSTF-M11</strain>
    </source>
</reference>
<evidence type="ECO:0000256" key="1">
    <source>
        <dbReference type="SAM" id="Phobius"/>
    </source>
</evidence>